<reference evidence="1 2" key="1">
    <citation type="submission" date="2018-08" db="EMBL/GenBank/DDBJ databases">
        <title>Paenibacillus sp. M4BSY-1, whole genome shotgun sequence.</title>
        <authorList>
            <person name="Tuo L."/>
        </authorList>
    </citation>
    <scope>NUCLEOTIDE SEQUENCE [LARGE SCALE GENOMIC DNA]</scope>
    <source>
        <strain evidence="1 2">M4BSY-1</strain>
    </source>
</reference>
<comment type="caution">
    <text evidence="1">The sequence shown here is derived from an EMBL/GenBank/DDBJ whole genome shotgun (WGS) entry which is preliminary data.</text>
</comment>
<evidence type="ECO:0000313" key="2">
    <source>
        <dbReference type="Proteomes" id="UP000261905"/>
    </source>
</evidence>
<sequence length="279" mass="32551">MEMENRNFGSYDVPPTLQELIRLKDELGGDDQFYLGLNFYLELTTLRYFNTPCDVVVFGSTGMDGIHYGFLTEFGTVDDLEQAPVVCVSPMNFDGPTKIIASDIKEFLSIALTDEELFYNTFATEEDYRAAKQRWKEDEESSPYGPTEEKIQRKEAIIRLIKERITLPHIENPYRHLDRLDQQRQERVAVKTQDLLGVIGEFEEGEVHIPYYVHKDEDLNIDELRQYMSKAPAVSKLAMVRDLQLNFVLWHEEKIREIVADSLNSLNLKDEVKRLHEYE</sequence>
<dbReference type="EMBL" id="QUBQ01000006">
    <property type="protein sequence ID" value="REK71295.1"/>
    <property type="molecule type" value="Genomic_DNA"/>
</dbReference>
<proteinExistence type="predicted"/>
<name>A0A371P614_9BACL</name>
<evidence type="ECO:0000313" key="1">
    <source>
        <dbReference type="EMBL" id="REK71295.1"/>
    </source>
</evidence>
<gene>
    <name evidence="1" type="ORF">DX130_22925</name>
</gene>
<accession>A0A371P614</accession>
<evidence type="ECO:0008006" key="3">
    <source>
        <dbReference type="Google" id="ProtNLM"/>
    </source>
</evidence>
<organism evidence="1 2">
    <name type="scientific">Paenibacillus paeoniae</name>
    <dbReference type="NCBI Taxonomy" id="2292705"/>
    <lineage>
        <taxon>Bacteria</taxon>
        <taxon>Bacillati</taxon>
        <taxon>Bacillota</taxon>
        <taxon>Bacilli</taxon>
        <taxon>Bacillales</taxon>
        <taxon>Paenibacillaceae</taxon>
        <taxon>Paenibacillus</taxon>
    </lineage>
</organism>
<protein>
    <recommendedName>
        <fullName evidence="3">SMI1/KNR4 family protein</fullName>
    </recommendedName>
</protein>
<dbReference type="RefSeq" id="WP_116049354.1">
    <property type="nucleotide sequence ID" value="NZ_QUBQ01000006.1"/>
</dbReference>
<dbReference type="AlphaFoldDB" id="A0A371P614"/>
<dbReference type="OrthoDB" id="264488at2"/>
<keyword evidence="2" id="KW-1185">Reference proteome</keyword>
<dbReference type="Proteomes" id="UP000261905">
    <property type="component" value="Unassembled WGS sequence"/>
</dbReference>